<dbReference type="EMBL" id="KI393735">
    <property type="protein sequence ID" value="ERN07525.1"/>
    <property type="molecule type" value="Genomic_DNA"/>
</dbReference>
<gene>
    <name evidence="2" type="ORF">AMTR_s00154p00037400</name>
</gene>
<protein>
    <submittedName>
        <fullName evidence="2">Uncharacterized protein</fullName>
    </submittedName>
</protein>
<evidence type="ECO:0000313" key="3">
    <source>
        <dbReference type="Proteomes" id="UP000017836"/>
    </source>
</evidence>
<dbReference type="Proteomes" id="UP000017836">
    <property type="component" value="Unassembled WGS sequence"/>
</dbReference>
<proteinExistence type="predicted"/>
<evidence type="ECO:0000256" key="1">
    <source>
        <dbReference type="SAM" id="MobiDB-lite"/>
    </source>
</evidence>
<dbReference type="HOGENOM" id="CLU_2309880_0_0_1"/>
<dbReference type="AlphaFoldDB" id="W1PK85"/>
<reference evidence="3" key="1">
    <citation type="journal article" date="2013" name="Science">
        <title>The Amborella genome and the evolution of flowering plants.</title>
        <authorList>
            <consortium name="Amborella Genome Project"/>
        </authorList>
    </citation>
    <scope>NUCLEOTIDE SEQUENCE [LARGE SCALE GENOMIC DNA]</scope>
</reference>
<organism evidence="2 3">
    <name type="scientific">Amborella trichopoda</name>
    <dbReference type="NCBI Taxonomy" id="13333"/>
    <lineage>
        <taxon>Eukaryota</taxon>
        <taxon>Viridiplantae</taxon>
        <taxon>Streptophyta</taxon>
        <taxon>Embryophyta</taxon>
        <taxon>Tracheophyta</taxon>
        <taxon>Spermatophyta</taxon>
        <taxon>Magnoliopsida</taxon>
        <taxon>Amborellales</taxon>
        <taxon>Amborellaceae</taxon>
        <taxon>Amborella</taxon>
    </lineage>
</organism>
<sequence>MNLKHSTSSPSCNCSPPPKKINIKHGNGGGDRIDPGLAHASFLGPICLDDMHFALSCYDDAMSCYTSALAFQRRILEDSDSRLEIVQGIERGNALPRLRR</sequence>
<dbReference type="Gramene" id="ERN07525">
    <property type="protein sequence ID" value="ERN07525"/>
    <property type="gene ID" value="AMTR_s00154p00037400"/>
</dbReference>
<accession>W1PK85</accession>
<evidence type="ECO:0000313" key="2">
    <source>
        <dbReference type="EMBL" id="ERN07525.1"/>
    </source>
</evidence>
<keyword evidence="3" id="KW-1185">Reference proteome</keyword>
<name>W1PK85_AMBTC</name>
<feature type="region of interest" description="Disordered" evidence="1">
    <location>
        <begin position="1"/>
        <end position="28"/>
    </location>
</feature>